<evidence type="ECO:0000256" key="2">
    <source>
        <dbReference type="ARBA" id="ARBA00023002"/>
    </source>
</evidence>
<evidence type="ECO:0000313" key="5">
    <source>
        <dbReference type="Proteomes" id="UP000030754"/>
    </source>
</evidence>
<accession>U6N6G5</accession>
<dbReference type="Proteomes" id="UP000030754">
    <property type="component" value="Unassembled WGS sequence"/>
</dbReference>
<reference evidence="4" key="2">
    <citation type="submission" date="2013-10" db="EMBL/GenBank/DDBJ databases">
        <authorList>
            <person name="Aslett M."/>
        </authorList>
    </citation>
    <scope>NUCLEOTIDE SEQUENCE [LARGE SCALE GENOMIC DNA]</scope>
    <source>
        <strain evidence="4">Houghton</strain>
    </source>
</reference>
<dbReference type="VEuPathDB" id="ToxoDB:ENH_00080990"/>
<dbReference type="AlphaFoldDB" id="U6N6G5"/>
<evidence type="ECO:0000256" key="1">
    <source>
        <dbReference type="ARBA" id="ARBA00022857"/>
    </source>
</evidence>
<dbReference type="InterPro" id="IPR036291">
    <property type="entry name" value="NAD(P)-bd_dom_sf"/>
</dbReference>
<dbReference type="SUPFAM" id="SSF51735">
    <property type="entry name" value="NAD(P)-binding Rossmann-fold domains"/>
    <property type="match status" value="1"/>
</dbReference>
<dbReference type="EMBL" id="HG725917">
    <property type="protein sequence ID" value="CDJ70285.1"/>
    <property type="molecule type" value="Genomic_DNA"/>
</dbReference>
<dbReference type="GO" id="GO:0070402">
    <property type="term" value="F:NADPH binding"/>
    <property type="evidence" value="ECO:0007669"/>
    <property type="project" value="TreeGrafter"/>
</dbReference>
<name>U6N6G5_9EIME</name>
<gene>
    <name evidence="4" type="ORF">ENH_00080990</name>
</gene>
<reference evidence="4" key="1">
    <citation type="submission" date="2013-10" db="EMBL/GenBank/DDBJ databases">
        <title>Genomic analysis of the causative agents of coccidiosis in chickens.</title>
        <authorList>
            <person name="Reid A.J."/>
            <person name="Blake D."/>
            <person name="Billington K."/>
            <person name="Browne H."/>
            <person name="Dunn M."/>
            <person name="Hung S."/>
            <person name="Kawahara F."/>
            <person name="Miranda-Saavedra D."/>
            <person name="Mourier T."/>
            <person name="Nagra H."/>
            <person name="Otto T.D."/>
            <person name="Rawlings N."/>
            <person name="Sanchez A."/>
            <person name="Sanders M."/>
            <person name="Subramaniam C."/>
            <person name="Tay Y."/>
            <person name="Dear P."/>
            <person name="Doerig C."/>
            <person name="Gruber A."/>
            <person name="Parkinson J."/>
            <person name="Shirley M."/>
            <person name="Wan K.L."/>
            <person name="Berriman M."/>
            <person name="Tomley F."/>
            <person name="Pain A."/>
        </authorList>
    </citation>
    <scope>NUCLEOTIDE SEQUENCE [LARGE SCALE GENOMIC DNA]</scope>
    <source>
        <strain evidence="4">Houghton</strain>
    </source>
</reference>
<keyword evidence="1" id="KW-0521">NADP</keyword>
<keyword evidence="2" id="KW-0560">Oxidoreductase</keyword>
<protein>
    <submittedName>
        <fullName evidence="4">Quinone oxidoreductase, putative</fullName>
    </submittedName>
</protein>
<evidence type="ECO:0000259" key="3">
    <source>
        <dbReference type="SMART" id="SM00829"/>
    </source>
</evidence>
<dbReference type="GO" id="GO:0016651">
    <property type="term" value="F:oxidoreductase activity, acting on NAD(P)H"/>
    <property type="evidence" value="ECO:0007669"/>
    <property type="project" value="TreeGrafter"/>
</dbReference>
<dbReference type="InterPro" id="IPR020843">
    <property type="entry name" value="ER"/>
</dbReference>
<sequence length="307" mass="32720">MDLLQKAGKYPPPPGTTDILGPEAAGIVVSSTLYKEGTPVACLLPGGGYAEYVAADPALCFPIPSNLTIKEARAACIPENWITAYQLLEEVARLSDFKANGGKPSGIKHALVYAAGSGVGVALLQLFRVFIPSVSVIAVAGSNEKLQRVKELGAAVCLNYKELGDSLGDEVLKATGGQGVDIVLDCVGASFVNQTLKSLKTDGTWVLYGCMGGHRANLSFGVLLQQRLRLLSSTLRSRSSLYLSSLVSRFKTEVVPLFQQNKLKVIIDAEFSPEAAEEAHKRMQSNSNFGKVLILMDPQLASLNPKP</sequence>
<dbReference type="PANTHER" id="PTHR48106">
    <property type="entry name" value="QUINONE OXIDOREDUCTASE PIG3-RELATED"/>
    <property type="match status" value="1"/>
</dbReference>
<dbReference type="SMART" id="SM00829">
    <property type="entry name" value="PKS_ER"/>
    <property type="match status" value="1"/>
</dbReference>
<dbReference type="OrthoDB" id="346651at2759"/>
<dbReference type="Pfam" id="PF00107">
    <property type="entry name" value="ADH_zinc_N"/>
    <property type="match status" value="1"/>
</dbReference>
<keyword evidence="5" id="KW-1185">Reference proteome</keyword>
<dbReference type="PANTHER" id="PTHR48106:SF18">
    <property type="entry name" value="QUINONE OXIDOREDUCTASE PIG3"/>
    <property type="match status" value="1"/>
</dbReference>
<dbReference type="GeneID" id="25478228"/>
<dbReference type="Gene3D" id="3.90.180.10">
    <property type="entry name" value="Medium-chain alcohol dehydrogenases, catalytic domain"/>
    <property type="match status" value="1"/>
</dbReference>
<dbReference type="Gene3D" id="3.40.50.720">
    <property type="entry name" value="NAD(P)-binding Rossmann-like Domain"/>
    <property type="match status" value="1"/>
</dbReference>
<evidence type="ECO:0000313" key="4">
    <source>
        <dbReference type="EMBL" id="CDJ70285.1"/>
    </source>
</evidence>
<dbReference type="InterPro" id="IPR011032">
    <property type="entry name" value="GroES-like_sf"/>
</dbReference>
<feature type="domain" description="Enoyl reductase (ER)" evidence="3">
    <location>
        <begin position="1"/>
        <end position="294"/>
    </location>
</feature>
<proteinExistence type="predicted"/>
<dbReference type="SUPFAM" id="SSF50129">
    <property type="entry name" value="GroES-like"/>
    <property type="match status" value="1"/>
</dbReference>
<dbReference type="RefSeq" id="XP_013438751.1">
    <property type="nucleotide sequence ID" value="XM_013583297.1"/>
</dbReference>
<dbReference type="InterPro" id="IPR013149">
    <property type="entry name" value="ADH-like_C"/>
</dbReference>
<organism evidence="4 5">
    <name type="scientific">Eimeria necatrix</name>
    <dbReference type="NCBI Taxonomy" id="51315"/>
    <lineage>
        <taxon>Eukaryota</taxon>
        <taxon>Sar</taxon>
        <taxon>Alveolata</taxon>
        <taxon>Apicomplexa</taxon>
        <taxon>Conoidasida</taxon>
        <taxon>Coccidia</taxon>
        <taxon>Eucoccidiorida</taxon>
        <taxon>Eimeriorina</taxon>
        <taxon>Eimeriidae</taxon>
        <taxon>Eimeria</taxon>
    </lineage>
</organism>